<dbReference type="InterPro" id="IPR017938">
    <property type="entry name" value="Riboflavin_synthase-like_b-brl"/>
</dbReference>
<organism evidence="4">
    <name type="scientific">marine metagenome</name>
    <dbReference type="NCBI Taxonomy" id="408172"/>
    <lineage>
        <taxon>unclassified sequences</taxon>
        <taxon>metagenomes</taxon>
        <taxon>ecological metagenomes</taxon>
    </lineage>
</organism>
<dbReference type="EMBL" id="UINC01047811">
    <property type="protein sequence ID" value="SVB57545.1"/>
    <property type="molecule type" value="Genomic_DNA"/>
</dbReference>
<gene>
    <name evidence="4" type="ORF">METZ01_LOCUS210399</name>
</gene>
<evidence type="ECO:0000259" key="3">
    <source>
        <dbReference type="PROSITE" id="PS51177"/>
    </source>
</evidence>
<keyword evidence="1" id="KW-0808">Transferase</keyword>
<dbReference type="InterPro" id="IPR026017">
    <property type="entry name" value="Lumazine-bd_dom"/>
</dbReference>
<sequence length="105" mass="11227">MFSGIISNVGTIDQIVRKNEGATLTVSGGDDFKGFELGESIAVNGVCLTVRDSSKETFTVDLSAETLSRTCFKSIENQARVNLERALTPSDKISGHFVSGHVDCV</sequence>
<feature type="non-terminal residue" evidence="4">
    <location>
        <position position="105"/>
    </location>
</feature>
<proteinExistence type="predicted"/>
<dbReference type="AlphaFoldDB" id="A0A382F4D4"/>
<evidence type="ECO:0000256" key="2">
    <source>
        <dbReference type="ARBA" id="ARBA00022737"/>
    </source>
</evidence>
<dbReference type="PANTHER" id="PTHR21098:SF0">
    <property type="entry name" value="RIBOFLAVIN SYNTHASE"/>
    <property type="match status" value="1"/>
</dbReference>
<dbReference type="InterPro" id="IPR001783">
    <property type="entry name" value="Lumazine-bd"/>
</dbReference>
<name>A0A382F4D4_9ZZZZ</name>
<dbReference type="InterPro" id="IPR023366">
    <property type="entry name" value="ATP_synth_asu-like_sf"/>
</dbReference>
<dbReference type="SUPFAM" id="SSF63380">
    <property type="entry name" value="Riboflavin synthase domain-like"/>
    <property type="match status" value="1"/>
</dbReference>
<feature type="domain" description="Lumazine-binding" evidence="3">
    <location>
        <begin position="1"/>
        <end position="96"/>
    </location>
</feature>
<dbReference type="PANTHER" id="PTHR21098">
    <property type="entry name" value="RIBOFLAVIN SYNTHASE ALPHA CHAIN"/>
    <property type="match status" value="1"/>
</dbReference>
<evidence type="ECO:0000313" key="4">
    <source>
        <dbReference type="EMBL" id="SVB57545.1"/>
    </source>
</evidence>
<dbReference type="GO" id="GO:0004746">
    <property type="term" value="F:riboflavin synthase activity"/>
    <property type="evidence" value="ECO:0007669"/>
    <property type="project" value="TreeGrafter"/>
</dbReference>
<protein>
    <recommendedName>
        <fullName evidence="3">Lumazine-binding domain-containing protein</fullName>
    </recommendedName>
</protein>
<reference evidence="4" key="1">
    <citation type="submission" date="2018-05" db="EMBL/GenBank/DDBJ databases">
        <authorList>
            <person name="Lanie J.A."/>
            <person name="Ng W.-L."/>
            <person name="Kazmierczak K.M."/>
            <person name="Andrzejewski T.M."/>
            <person name="Davidsen T.M."/>
            <person name="Wayne K.J."/>
            <person name="Tettelin H."/>
            <person name="Glass J.I."/>
            <person name="Rusch D."/>
            <person name="Podicherti R."/>
            <person name="Tsui H.-C.T."/>
            <person name="Winkler M.E."/>
        </authorList>
    </citation>
    <scope>NUCLEOTIDE SEQUENCE</scope>
</reference>
<accession>A0A382F4D4</accession>
<evidence type="ECO:0000256" key="1">
    <source>
        <dbReference type="ARBA" id="ARBA00022679"/>
    </source>
</evidence>
<dbReference type="Gene3D" id="2.40.30.20">
    <property type="match status" value="1"/>
</dbReference>
<dbReference type="FunFam" id="2.40.30.20:FF:000003">
    <property type="entry name" value="Riboflavin synthase, alpha subunit"/>
    <property type="match status" value="1"/>
</dbReference>
<dbReference type="Pfam" id="PF00677">
    <property type="entry name" value="Lum_binding"/>
    <property type="match status" value="1"/>
</dbReference>
<dbReference type="PROSITE" id="PS51177">
    <property type="entry name" value="LUMAZINE_BIND"/>
    <property type="match status" value="1"/>
</dbReference>
<keyword evidence="2" id="KW-0677">Repeat</keyword>
<dbReference type="CDD" id="cd00402">
    <property type="entry name" value="Riboflavin_synthase_like"/>
    <property type="match status" value="1"/>
</dbReference>
<dbReference type="GO" id="GO:0009231">
    <property type="term" value="P:riboflavin biosynthetic process"/>
    <property type="evidence" value="ECO:0007669"/>
    <property type="project" value="TreeGrafter"/>
</dbReference>